<keyword evidence="12" id="KW-0325">Glycoprotein</keyword>
<dbReference type="GO" id="GO:0016301">
    <property type="term" value="F:kinase activity"/>
    <property type="evidence" value="ECO:0007669"/>
    <property type="project" value="UniProtKB-KW"/>
</dbReference>
<dbReference type="InterPro" id="IPR046956">
    <property type="entry name" value="RLP23-like"/>
</dbReference>
<evidence type="ECO:0000256" key="5">
    <source>
        <dbReference type="ARBA" id="ARBA00022614"/>
    </source>
</evidence>
<keyword evidence="4" id="KW-0597">Phosphoprotein</keyword>
<dbReference type="Pfam" id="PF13855">
    <property type="entry name" value="LRR_8"/>
    <property type="match status" value="3"/>
</dbReference>
<dbReference type="FunFam" id="3.80.10.10:FF:000722">
    <property type="entry name" value="Leucine-rich repeat receptor-like protein kinase"/>
    <property type="match status" value="1"/>
</dbReference>
<evidence type="ECO:0000256" key="12">
    <source>
        <dbReference type="ARBA" id="ARBA00023180"/>
    </source>
</evidence>
<gene>
    <name evidence="15" type="primary">GSO1_44</name>
    <name evidence="15" type="ORF">CK203_019375</name>
</gene>
<keyword evidence="15" id="KW-0418">Kinase</keyword>
<dbReference type="FunFam" id="3.80.10.10:FF:000383">
    <property type="entry name" value="Leucine-rich repeat receptor protein kinase EMS1"/>
    <property type="match status" value="2"/>
</dbReference>
<dbReference type="InterPro" id="IPR013210">
    <property type="entry name" value="LRR_N_plant-typ"/>
</dbReference>
<keyword evidence="10 13" id="KW-0472">Membrane</keyword>
<keyword evidence="9 13" id="KW-1133">Transmembrane helix</keyword>
<dbReference type="InterPro" id="IPR003591">
    <property type="entry name" value="Leu-rich_rpt_typical-subtyp"/>
</dbReference>
<keyword evidence="5" id="KW-0433">Leucine-rich repeat</keyword>
<dbReference type="PRINTS" id="PR00019">
    <property type="entry name" value="LEURICHRPT"/>
</dbReference>
<comment type="caution">
    <text evidence="15">The sequence shown here is derived from an EMBL/GenBank/DDBJ whole genome shotgun (WGS) entry which is preliminary data.</text>
</comment>
<dbReference type="Proteomes" id="UP000288805">
    <property type="component" value="Unassembled WGS sequence"/>
</dbReference>
<evidence type="ECO:0000256" key="3">
    <source>
        <dbReference type="ARBA" id="ARBA00022475"/>
    </source>
</evidence>
<evidence type="ECO:0000256" key="13">
    <source>
        <dbReference type="SAM" id="Phobius"/>
    </source>
</evidence>
<evidence type="ECO:0000313" key="15">
    <source>
        <dbReference type="EMBL" id="RVX01847.1"/>
    </source>
</evidence>
<proteinExistence type="inferred from homology"/>
<comment type="subcellular location">
    <subcellularLocation>
        <location evidence="1">Cell membrane</location>
        <topology evidence="1">Single-pass type I membrane protein</topology>
    </subcellularLocation>
</comment>
<feature type="transmembrane region" description="Helical" evidence="13">
    <location>
        <begin position="1033"/>
        <end position="1055"/>
    </location>
</feature>
<organism evidence="15 16">
    <name type="scientific">Vitis vinifera</name>
    <name type="common">Grape</name>
    <dbReference type="NCBI Taxonomy" id="29760"/>
    <lineage>
        <taxon>Eukaryota</taxon>
        <taxon>Viridiplantae</taxon>
        <taxon>Streptophyta</taxon>
        <taxon>Embryophyta</taxon>
        <taxon>Tracheophyta</taxon>
        <taxon>Spermatophyta</taxon>
        <taxon>Magnoliopsida</taxon>
        <taxon>eudicotyledons</taxon>
        <taxon>Gunneridae</taxon>
        <taxon>Pentapetalae</taxon>
        <taxon>rosids</taxon>
        <taxon>Vitales</taxon>
        <taxon>Vitaceae</taxon>
        <taxon>Viteae</taxon>
        <taxon>Vitis</taxon>
    </lineage>
</organism>
<comment type="similarity">
    <text evidence="2">Belongs to the RLP family.</text>
</comment>
<evidence type="ECO:0000256" key="9">
    <source>
        <dbReference type="ARBA" id="ARBA00022989"/>
    </source>
</evidence>
<dbReference type="InterPro" id="IPR001611">
    <property type="entry name" value="Leu-rich_rpt"/>
</dbReference>
<dbReference type="FunFam" id="3.80.10.10:FF:000041">
    <property type="entry name" value="LRR receptor-like serine/threonine-protein kinase ERECTA"/>
    <property type="match status" value="1"/>
</dbReference>
<dbReference type="SMART" id="SM00369">
    <property type="entry name" value="LRR_TYP"/>
    <property type="match status" value="10"/>
</dbReference>
<keyword evidence="8" id="KW-0677">Repeat</keyword>
<dbReference type="AlphaFoldDB" id="A0A438IYR6"/>
<keyword evidence="3" id="KW-1003">Cell membrane</keyword>
<dbReference type="SUPFAM" id="SSF52058">
    <property type="entry name" value="L domain-like"/>
    <property type="match status" value="4"/>
</dbReference>
<keyword evidence="15" id="KW-0808">Transferase</keyword>
<evidence type="ECO:0000256" key="2">
    <source>
        <dbReference type="ARBA" id="ARBA00009592"/>
    </source>
</evidence>
<evidence type="ECO:0000256" key="7">
    <source>
        <dbReference type="ARBA" id="ARBA00022729"/>
    </source>
</evidence>
<evidence type="ECO:0000256" key="11">
    <source>
        <dbReference type="ARBA" id="ARBA00023170"/>
    </source>
</evidence>
<feature type="domain" description="Leucine-rich repeat-containing N-terminal plant-type" evidence="14">
    <location>
        <begin position="134"/>
        <end position="169"/>
    </location>
</feature>
<dbReference type="PANTHER" id="PTHR48063:SF100">
    <property type="entry name" value="RECEPTOR-LIKE PROTEIN EIX2"/>
    <property type="match status" value="1"/>
</dbReference>
<dbReference type="GO" id="GO:0005886">
    <property type="term" value="C:plasma membrane"/>
    <property type="evidence" value="ECO:0007669"/>
    <property type="project" value="UniProtKB-SubCell"/>
</dbReference>
<keyword evidence="7" id="KW-0732">Signal</keyword>
<sequence length="1079" mass="120571">MDLSSNKLSGEIPEELTGLHGLISLNLSNNHLQGKIPVKIGALTSLESLYLSMNRLSGVIPQEIRQHYSLVGHASNDYKYNPLNPYSLCALKSSSLMELYMRVLVVLLLYSLFTIVTKFSCCDAHSPKALCREEEKEALLSFKRGIHDPSNRLSSWANVECCNWRGIHCHNTTGHVLKLNLRWDLYQDHGSLGGEISSSLLDLKHLQYLDLSCNDFGSLNIPKFLGSLSNLRYLNLSTAGFGGVIPHHLGNLSKLHYLDVGNSYYDRRNSLNVEDLEWISGLSFLEFLDMTNVNLSKASNWLQVMNKFHSLSVLRLSNCELHTIDPFPHVNFSSLVILDLSINYFMSSSFDWFANLNSLVTLNLASSNIHGPIPSGLRNMTSLRFLDLSYNNFASLIPDWLYHITSLEHLDLGSLDIVSNKFQGKLPNDIGNLTSITYLDLSYNALEGEILRSLGNLCTFQLSNLSYDRPQKGLELLRLRGNKLSGSFPDTLGECKSLEHLDLGMNQLSGYLPSEIGQLKSLSYLSIDRNLFSGQIHISLGGISSLSYLNIRENFFKGIMSEKHLSNLTSLEELDASSNLLTLQVSSNWTPPFQLTKLDLGSCLLGPQFPAWLQTQKYLEDLNMSYAGISSVIPAWFWTRFLITVDLSHNQIIGSIPSLHSFYIYLGSNNFTDPLPPISSDVAKLDLSNNLFRGSLSPMLCRRTDKEVNLLEYLDISGNLLSGELPNCWMHWRELTMLKLGNNNLTGHLPSSMGSLIWLGSLHLRNNHLSGNFPLPLKNCSSLVVLDLSENEFTGTIPAWMGNFNGKFIVTVPGDREITYTLGLMVLVLHSNKFNGSIPLELCHLHSLQILDLGNNNLSGTIPRCFGNFSSMIKQSNSSSPFPFHNERYFESGSTDTATLVMKGVEYEYSNILGLLAGMDLSSNKLSGEIPEELTGLHGLVFLNLSNNHLQGKIPVKIGDLTSLESLDLSMNRLSGVIPQGTQLRSFSPLSFIGNPELCGAPLIDVCGEDGKPKGPIPNNDDEEDNGWIEMKWFYLGMPWGFVVGFWAILAPLAFNRAWRYAYFRFLDDMKYKLLGWCL</sequence>
<name>A0A438IYR6_VITVI</name>
<evidence type="ECO:0000256" key="10">
    <source>
        <dbReference type="ARBA" id="ARBA00023136"/>
    </source>
</evidence>
<dbReference type="InterPro" id="IPR032675">
    <property type="entry name" value="LRR_dom_sf"/>
</dbReference>
<evidence type="ECO:0000256" key="6">
    <source>
        <dbReference type="ARBA" id="ARBA00022692"/>
    </source>
</evidence>
<evidence type="ECO:0000256" key="4">
    <source>
        <dbReference type="ARBA" id="ARBA00022553"/>
    </source>
</evidence>
<dbReference type="Pfam" id="PF08263">
    <property type="entry name" value="LRRNT_2"/>
    <property type="match status" value="1"/>
</dbReference>
<dbReference type="EMBL" id="QGNW01000073">
    <property type="protein sequence ID" value="RVX01847.1"/>
    <property type="molecule type" value="Genomic_DNA"/>
</dbReference>
<keyword evidence="6 13" id="KW-0812">Transmembrane</keyword>
<keyword evidence="11 15" id="KW-0675">Receptor</keyword>
<dbReference type="FunFam" id="3.80.10.10:FF:001347">
    <property type="entry name" value="LRR receptor-like serine/threonine-protein kinase GSO2"/>
    <property type="match status" value="1"/>
</dbReference>
<protein>
    <submittedName>
        <fullName evidence="15">LRR receptor-like serine/threonine-protein kinase GSO1</fullName>
    </submittedName>
</protein>
<evidence type="ECO:0000256" key="8">
    <source>
        <dbReference type="ARBA" id="ARBA00022737"/>
    </source>
</evidence>
<evidence type="ECO:0000259" key="14">
    <source>
        <dbReference type="Pfam" id="PF08263"/>
    </source>
</evidence>
<evidence type="ECO:0000313" key="16">
    <source>
        <dbReference type="Proteomes" id="UP000288805"/>
    </source>
</evidence>
<dbReference type="PANTHER" id="PTHR48063">
    <property type="entry name" value="LRR RECEPTOR-LIKE KINASE"/>
    <property type="match status" value="1"/>
</dbReference>
<dbReference type="Gene3D" id="3.80.10.10">
    <property type="entry name" value="Ribonuclease Inhibitor"/>
    <property type="match status" value="6"/>
</dbReference>
<dbReference type="SMART" id="SM00365">
    <property type="entry name" value="LRR_SD22"/>
    <property type="match status" value="6"/>
</dbReference>
<evidence type="ECO:0000256" key="1">
    <source>
        <dbReference type="ARBA" id="ARBA00004251"/>
    </source>
</evidence>
<reference evidence="15 16" key="1">
    <citation type="journal article" date="2018" name="PLoS Genet.">
        <title>Population sequencing reveals clonal diversity and ancestral inbreeding in the grapevine cultivar Chardonnay.</title>
        <authorList>
            <person name="Roach M.J."/>
            <person name="Johnson D.L."/>
            <person name="Bohlmann J."/>
            <person name="van Vuuren H.J."/>
            <person name="Jones S.J."/>
            <person name="Pretorius I.S."/>
            <person name="Schmidt S.A."/>
            <person name="Borneman A.R."/>
        </authorList>
    </citation>
    <scope>NUCLEOTIDE SEQUENCE [LARGE SCALE GENOMIC DNA]</scope>
    <source>
        <strain evidence="16">cv. Chardonnay</strain>
        <tissue evidence="15">Leaf</tissue>
    </source>
</reference>
<dbReference type="Pfam" id="PF00560">
    <property type="entry name" value="LRR_1"/>
    <property type="match status" value="9"/>
</dbReference>
<accession>A0A438IYR6</accession>